<dbReference type="AlphaFoldDB" id="A0A0N8KDP9"/>
<dbReference type="RefSeq" id="WP_074445267.1">
    <property type="nucleotide sequence ID" value="NZ_FMBM01000002.1"/>
</dbReference>
<dbReference type="Proteomes" id="UP000182800">
    <property type="component" value="Unassembled WGS sequence"/>
</dbReference>
<dbReference type="InterPro" id="IPR009337">
    <property type="entry name" value="DUF995"/>
</dbReference>
<protein>
    <recommendedName>
        <fullName evidence="5">DUF995 domain-containing protein</fullName>
    </recommendedName>
</protein>
<dbReference type="PROSITE" id="PS51257">
    <property type="entry name" value="PROKAR_LIPOPROTEIN"/>
    <property type="match status" value="1"/>
</dbReference>
<reference evidence="2 4" key="2">
    <citation type="submission" date="2016-08" db="EMBL/GenBank/DDBJ databases">
        <authorList>
            <person name="Varghese N."/>
            <person name="Submissions Spin"/>
        </authorList>
    </citation>
    <scope>NUCLEOTIDE SEQUENCE [LARGE SCALE GENOMIC DNA]</scope>
    <source>
        <strain evidence="2 4">HL-109</strain>
    </source>
</reference>
<organism evidence="1 3">
    <name type="scientific">Saliniramus fredricksonii</name>
    <dbReference type="NCBI Taxonomy" id="1653334"/>
    <lineage>
        <taxon>Bacteria</taxon>
        <taxon>Pseudomonadati</taxon>
        <taxon>Pseudomonadota</taxon>
        <taxon>Alphaproteobacteria</taxon>
        <taxon>Hyphomicrobiales</taxon>
        <taxon>Salinarimonadaceae</taxon>
        <taxon>Saliniramus</taxon>
    </lineage>
</organism>
<dbReference type="EMBL" id="LJSX01000034">
    <property type="protein sequence ID" value="KPQ09146.1"/>
    <property type="molecule type" value="Genomic_DNA"/>
</dbReference>
<dbReference type="Pfam" id="PF06191">
    <property type="entry name" value="DUF995"/>
    <property type="match status" value="1"/>
</dbReference>
<evidence type="ECO:0008006" key="5">
    <source>
        <dbReference type="Google" id="ProtNLM"/>
    </source>
</evidence>
<sequence length="181" mass="19596">MLGTQLKKTAIPAAALAGLLLAGCQDTGPGAVQGTSEIAREAMAAEPLNIASMQRIYGNRTWIWDDGAGFLNARDRTFVAWTGSGADASYADGNWFMTQTGNLCFRANWASVGGEGVAATCFEHRTDGARIFQRRQPDGEWYVFADSPIRPGDEINKLRPGDAVFSRYDRNKAEVARRSGS</sequence>
<dbReference type="OrthoDB" id="8071960at2"/>
<evidence type="ECO:0000313" key="3">
    <source>
        <dbReference type="Proteomes" id="UP000050497"/>
    </source>
</evidence>
<keyword evidence="4" id="KW-1185">Reference proteome</keyword>
<gene>
    <name evidence="2" type="ORF">GA0071312_2550</name>
    <name evidence="1" type="ORF">HLUCCO17_16170</name>
</gene>
<reference evidence="1 3" key="1">
    <citation type="submission" date="2015-09" db="EMBL/GenBank/DDBJ databases">
        <title>Identification and resolution of microdiversity through metagenomic sequencing of parallel consortia.</title>
        <authorList>
            <person name="Nelson W.C."/>
            <person name="Romine M.F."/>
            <person name="Lindemann S.R."/>
        </authorList>
    </citation>
    <scope>NUCLEOTIDE SEQUENCE [LARGE SCALE GENOMIC DNA]</scope>
    <source>
        <strain evidence="1">HL-109</strain>
    </source>
</reference>
<dbReference type="EMBL" id="FMBM01000002">
    <property type="protein sequence ID" value="SCC81598.1"/>
    <property type="molecule type" value="Genomic_DNA"/>
</dbReference>
<dbReference type="Proteomes" id="UP000050497">
    <property type="component" value="Unassembled WGS sequence"/>
</dbReference>
<evidence type="ECO:0000313" key="4">
    <source>
        <dbReference type="Proteomes" id="UP000182800"/>
    </source>
</evidence>
<proteinExistence type="predicted"/>
<name>A0A0N8KDP9_9HYPH</name>
<evidence type="ECO:0000313" key="2">
    <source>
        <dbReference type="EMBL" id="SCC81598.1"/>
    </source>
</evidence>
<evidence type="ECO:0000313" key="1">
    <source>
        <dbReference type="EMBL" id="KPQ09146.1"/>
    </source>
</evidence>
<dbReference type="STRING" id="1653334.GA0071312_2550"/>
<accession>A0A0N8KDP9</accession>
<comment type="caution">
    <text evidence="1">The sequence shown here is derived from an EMBL/GenBank/DDBJ whole genome shotgun (WGS) entry which is preliminary data.</text>
</comment>